<keyword evidence="1" id="KW-0808">Transferase</keyword>
<dbReference type="EC" id="2.1.-.-" evidence="1"/>
<keyword evidence="1" id="KW-0489">Methyltransferase</keyword>
<gene>
    <name evidence="1" type="ORF">WMO40_15445</name>
</gene>
<protein>
    <submittedName>
        <fullName evidence="1">Class I SAM-dependent methyltransferase</fullName>
        <ecNumber evidence="1">2.1.-.-</ecNumber>
    </submittedName>
</protein>
<name>A0ACC6SDC4_9BACI</name>
<organism evidence="1 2">
    <name type="scientific">Robertmurraya yapensis</name>
    <name type="common">ex Hitch et al 2024</name>
    <dbReference type="NCBI Taxonomy" id="3133160"/>
    <lineage>
        <taxon>Bacteria</taxon>
        <taxon>Bacillati</taxon>
        <taxon>Bacillota</taxon>
        <taxon>Bacilli</taxon>
        <taxon>Bacillales</taxon>
        <taxon>Bacillaceae</taxon>
        <taxon>Robertmurraya</taxon>
    </lineage>
</organism>
<evidence type="ECO:0000313" key="1">
    <source>
        <dbReference type="EMBL" id="MEQ2528087.1"/>
    </source>
</evidence>
<proteinExistence type="predicted"/>
<dbReference type="Proteomes" id="UP001439875">
    <property type="component" value="Unassembled WGS sequence"/>
</dbReference>
<reference evidence="1" key="1">
    <citation type="submission" date="2024-03" db="EMBL/GenBank/DDBJ databases">
        <title>Human intestinal bacterial collection.</title>
        <authorList>
            <person name="Pauvert C."/>
            <person name="Hitch T.C.A."/>
            <person name="Clavel T."/>
        </authorList>
    </citation>
    <scope>NUCLEOTIDE SEQUENCE</scope>
    <source>
        <strain evidence="1">CLA-AA-H227</strain>
    </source>
</reference>
<comment type="caution">
    <text evidence="1">The sequence shown here is derived from an EMBL/GenBank/DDBJ whole genome shotgun (WGS) entry which is preliminary data.</text>
</comment>
<keyword evidence="2" id="KW-1185">Reference proteome</keyword>
<sequence>MKESIHNYDDLLEMLDVLLQENSQFSWNNFYANREKQIPFFVNAPDENLVSYFEQGFFHSGRALELGCGPGRNAIYLAEHGYSVDAVDLSEEGIAWGRERAAEKNIHVNFINKSIFDLELEENAYDIVYDSGCFHHIAPHRRMSYLELLNKALKPNGYFGLTCFIPDGEQGGANISDLEVYRLRSLQGGLGYTEEKLRTLFQDYEVIQIRKMQEIKQPNHQFGVPFLWTALFRKR</sequence>
<evidence type="ECO:0000313" key="2">
    <source>
        <dbReference type="Proteomes" id="UP001439875"/>
    </source>
</evidence>
<accession>A0ACC6SDC4</accession>
<dbReference type="EMBL" id="JBBMEW010000014">
    <property type="protein sequence ID" value="MEQ2528087.1"/>
    <property type="molecule type" value="Genomic_DNA"/>
</dbReference>